<feature type="compositionally biased region" description="Basic and acidic residues" evidence="1">
    <location>
        <begin position="206"/>
        <end position="248"/>
    </location>
</feature>
<evidence type="ECO:0000313" key="3">
    <source>
        <dbReference type="Proteomes" id="UP000824890"/>
    </source>
</evidence>
<feature type="region of interest" description="Disordered" evidence="1">
    <location>
        <begin position="184"/>
        <end position="248"/>
    </location>
</feature>
<gene>
    <name evidence="2" type="ORF">HID58_085047</name>
</gene>
<evidence type="ECO:0000313" key="2">
    <source>
        <dbReference type="EMBL" id="KAH0856786.1"/>
    </source>
</evidence>
<proteinExistence type="predicted"/>
<dbReference type="Proteomes" id="UP000824890">
    <property type="component" value="Unassembled WGS sequence"/>
</dbReference>
<reference evidence="2 3" key="1">
    <citation type="submission" date="2021-05" db="EMBL/GenBank/DDBJ databases">
        <title>Genome Assembly of Synthetic Allotetraploid Brassica napus Reveals Homoeologous Exchanges between Subgenomes.</title>
        <authorList>
            <person name="Davis J.T."/>
        </authorList>
    </citation>
    <scope>NUCLEOTIDE SEQUENCE [LARGE SCALE GENOMIC DNA]</scope>
    <source>
        <strain evidence="3">cv. Da-Ae</strain>
        <tissue evidence="2">Seedling</tissue>
    </source>
</reference>
<feature type="region of interest" description="Disordered" evidence="1">
    <location>
        <begin position="104"/>
        <end position="165"/>
    </location>
</feature>
<comment type="caution">
    <text evidence="2">The sequence shown here is derived from an EMBL/GenBank/DDBJ whole genome shotgun (WGS) entry which is preliminary data.</text>
</comment>
<organism evidence="2 3">
    <name type="scientific">Brassica napus</name>
    <name type="common">Rape</name>
    <dbReference type="NCBI Taxonomy" id="3708"/>
    <lineage>
        <taxon>Eukaryota</taxon>
        <taxon>Viridiplantae</taxon>
        <taxon>Streptophyta</taxon>
        <taxon>Embryophyta</taxon>
        <taxon>Tracheophyta</taxon>
        <taxon>Spermatophyta</taxon>
        <taxon>Magnoliopsida</taxon>
        <taxon>eudicotyledons</taxon>
        <taxon>Gunneridae</taxon>
        <taxon>Pentapetalae</taxon>
        <taxon>rosids</taxon>
        <taxon>malvids</taxon>
        <taxon>Brassicales</taxon>
        <taxon>Brassicaceae</taxon>
        <taxon>Brassiceae</taxon>
        <taxon>Brassica</taxon>
    </lineage>
</organism>
<sequence>MSTADPPDVLISPTRGSTSLGETRVLDGSMKVCVEGVSVDNGSTEKSPTISNLGVANPGISLEKVIENGVKEKTQVVSNLEVSKEGSKNSWVGVVQGQKGEIREVQSEEKVEKEGKEEDRVVHMKNKEEEKKFEEVEENTEKEKELEWSEITPGKASRSPNMSQRGLEYDQVSLITESRFSVLSPEEGMQDDEENVEQIAVPSNSKLKEKEEVRVSRQVLPRDSKLNHRYLGDKGDRTRDYGSAGEKS</sequence>
<accession>A0ABQ7XLH0</accession>
<feature type="region of interest" description="Disordered" evidence="1">
    <location>
        <begin position="1"/>
        <end position="23"/>
    </location>
</feature>
<name>A0ABQ7XLH0_BRANA</name>
<dbReference type="EMBL" id="JAGKQM010000019">
    <property type="protein sequence ID" value="KAH0856786.1"/>
    <property type="molecule type" value="Genomic_DNA"/>
</dbReference>
<keyword evidence="3" id="KW-1185">Reference proteome</keyword>
<feature type="compositionally biased region" description="Basic and acidic residues" evidence="1">
    <location>
        <begin position="104"/>
        <end position="147"/>
    </location>
</feature>
<protein>
    <submittedName>
        <fullName evidence="2">Uncharacterized protein</fullName>
    </submittedName>
</protein>
<evidence type="ECO:0000256" key="1">
    <source>
        <dbReference type="SAM" id="MobiDB-lite"/>
    </source>
</evidence>